<evidence type="ECO:0000256" key="5">
    <source>
        <dbReference type="ARBA" id="ARBA00023136"/>
    </source>
</evidence>
<keyword evidence="2" id="KW-1134">Transmembrane beta strand</keyword>
<dbReference type="PANTHER" id="PTHR35892:SF2">
    <property type="entry name" value="OUTER MEMBRANE PROTEIN PAGN"/>
    <property type="match status" value="1"/>
</dbReference>
<gene>
    <name evidence="8" type="ORF">JCM19235_6227</name>
</gene>
<evidence type="ECO:0000313" key="8">
    <source>
        <dbReference type="EMBL" id="GAL17674.1"/>
    </source>
</evidence>
<dbReference type="Pfam" id="PF13505">
    <property type="entry name" value="OMP_b-brl"/>
    <property type="match status" value="1"/>
</dbReference>
<evidence type="ECO:0000256" key="4">
    <source>
        <dbReference type="ARBA" id="ARBA00022729"/>
    </source>
</evidence>
<comment type="caution">
    <text evidence="8">The sequence shown here is derived from an EMBL/GenBank/DDBJ whole genome shotgun (WGS) entry which is preliminary data.</text>
</comment>
<dbReference type="Gene3D" id="2.40.160.20">
    <property type="match status" value="1"/>
</dbReference>
<name>A0A090RTX4_9VIBR</name>
<evidence type="ECO:0000256" key="1">
    <source>
        <dbReference type="ARBA" id="ARBA00004571"/>
    </source>
</evidence>
<evidence type="ECO:0000256" key="3">
    <source>
        <dbReference type="ARBA" id="ARBA00022692"/>
    </source>
</evidence>
<dbReference type="InterPro" id="IPR027385">
    <property type="entry name" value="Beta-barrel_OMP"/>
</dbReference>
<dbReference type="SUPFAM" id="SSF56925">
    <property type="entry name" value="OMPA-like"/>
    <property type="match status" value="1"/>
</dbReference>
<dbReference type="AlphaFoldDB" id="A0A090RTX4"/>
<proteinExistence type="predicted"/>
<keyword evidence="9" id="KW-1185">Reference proteome</keyword>
<evidence type="ECO:0000256" key="2">
    <source>
        <dbReference type="ARBA" id="ARBA00022452"/>
    </source>
</evidence>
<dbReference type="PANTHER" id="PTHR35892">
    <property type="entry name" value="OUTER MEMBRANE PROTEIN PAGN-RELATED"/>
    <property type="match status" value="1"/>
</dbReference>
<organism evidence="8 9">
    <name type="scientific">Vibrio maritimus</name>
    <dbReference type="NCBI Taxonomy" id="990268"/>
    <lineage>
        <taxon>Bacteria</taxon>
        <taxon>Pseudomonadati</taxon>
        <taxon>Pseudomonadota</taxon>
        <taxon>Gammaproteobacteria</taxon>
        <taxon>Vibrionales</taxon>
        <taxon>Vibrionaceae</taxon>
        <taxon>Vibrio</taxon>
    </lineage>
</organism>
<accession>A0A090RTX4</accession>
<feature type="signal peptide" evidence="6">
    <location>
        <begin position="1"/>
        <end position="19"/>
    </location>
</feature>
<protein>
    <recommendedName>
        <fullName evidence="7">Outer membrane protein beta-barrel domain-containing protein</fullName>
    </recommendedName>
</protein>
<dbReference type="OrthoDB" id="5871808at2"/>
<keyword evidence="5" id="KW-0472">Membrane</keyword>
<comment type="subcellular location">
    <subcellularLocation>
        <location evidence="1">Cell outer membrane</location>
        <topology evidence="1">Multi-pass membrane protein</topology>
    </subcellularLocation>
</comment>
<feature type="chain" id="PRO_5001863189" description="Outer membrane protein beta-barrel domain-containing protein" evidence="6">
    <location>
        <begin position="20"/>
        <end position="172"/>
    </location>
</feature>
<dbReference type="EMBL" id="BBMR01000002">
    <property type="protein sequence ID" value="GAL17674.1"/>
    <property type="molecule type" value="Genomic_DNA"/>
</dbReference>
<reference evidence="8 9" key="1">
    <citation type="submission" date="2014-09" db="EMBL/GenBank/DDBJ databases">
        <title>Vibrio maritimus JCM 19235. (C45) whole genome shotgun sequence.</title>
        <authorList>
            <person name="Sawabe T."/>
            <person name="Meirelles P."/>
            <person name="Nakanishi M."/>
            <person name="Sayaka M."/>
            <person name="Hattori M."/>
            <person name="Ohkuma M."/>
        </authorList>
    </citation>
    <scope>NUCLEOTIDE SEQUENCE [LARGE SCALE GENOMIC DNA]</scope>
    <source>
        <strain evidence="9">JCM19235</strain>
    </source>
</reference>
<keyword evidence="4 6" id="KW-0732">Signal</keyword>
<evidence type="ECO:0000313" key="9">
    <source>
        <dbReference type="Proteomes" id="UP000029228"/>
    </source>
</evidence>
<keyword evidence="3" id="KW-0812">Transmembrane</keyword>
<dbReference type="InterPro" id="IPR011250">
    <property type="entry name" value="OMP/PagP_B-barrel"/>
</dbReference>
<dbReference type="GO" id="GO:0009279">
    <property type="term" value="C:cell outer membrane"/>
    <property type="evidence" value="ECO:0007669"/>
    <property type="project" value="UniProtKB-SubCell"/>
</dbReference>
<evidence type="ECO:0000256" key="6">
    <source>
        <dbReference type="SAM" id="SignalP"/>
    </source>
</evidence>
<dbReference type="InterPro" id="IPR051723">
    <property type="entry name" value="Bact_OM_Invasion-Related"/>
</dbReference>
<feature type="domain" description="Outer membrane protein beta-barrel" evidence="7">
    <location>
        <begin position="6"/>
        <end position="172"/>
    </location>
</feature>
<evidence type="ECO:0000259" key="7">
    <source>
        <dbReference type="Pfam" id="PF13505"/>
    </source>
</evidence>
<dbReference type="Proteomes" id="UP000029228">
    <property type="component" value="Unassembled WGS sequence"/>
</dbReference>
<sequence length="172" mass="18654">MKKVILAVAISSLSFGAIANSNYTGHRVGAGLSGVTLSDHGFDLKMDTGFKLEYGYDINNIFGVNTSYAMNSKSALGVDYDFNAFKVDTDIGYTFDLGDLWLKPYGAVGLVFGNDKVSDNTDSISASETSLFLGMGLRAQSKMGVYADLRYDINSYDLVDVDSISFTVGYRF</sequence>